<dbReference type="InterPro" id="IPR007712">
    <property type="entry name" value="RelE/ParE_toxin"/>
</dbReference>
<comment type="caution">
    <text evidence="2">The sequence shown here is derived from an EMBL/GenBank/DDBJ whole genome shotgun (WGS) entry which is preliminary data.</text>
</comment>
<dbReference type="RefSeq" id="WP_223895481.1">
    <property type="nucleotide sequence ID" value="NZ_JDUX01000007.1"/>
</dbReference>
<evidence type="ECO:0000313" key="2">
    <source>
        <dbReference type="EMBL" id="KFI94958.1"/>
    </source>
</evidence>
<dbReference type="NCBIfam" id="TIGR02385">
    <property type="entry name" value="RelE_StbE"/>
    <property type="match status" value="1"/>
</dbReference>
<protein>
    <submittedName>
        <fullName evidence="2">Putative toxin-antitoxin system, toxin component, RelE family</fullName>
    </submittedName>
</protein>
<dbReference type="InterPro" id="IPR035093">
    <property type="entry name" value="RelE/ParE_toxin_dom_sf"/>
</dbReference>
<evidence type="ECO:0000313" key="3">
    <source>
        <dbReference type="Proteomes" id="UP000029091"/>
    </source>
</evidence>
<accession>A0A087DHF8</accession>
<dbReference type="AlphaFoldDB" id="A0A087DHF8"/>
<sequence length="102" mass="11997">MITIKFDQQFQIDFKRISRRIPQIVTELEYVIEAIEEYGRVPESYNPHMLDRPRGIYSGYAEFHLAEGKMDVLVIYSERSEASTIRFIRLGSHDELFDGPLL</sequence>
<keyword evidence="1" id="KW-1277">Toxin-antitoxin system</keyword>
<organism evidence="2 3">
    <name type="scientific">Bifidobacterium adolescentis JCM 15918</name>
    <dbReference type="NCBI Taxonomy" id="1437612"/>
    <lineage>
        <taxon>Bacteria</taxon>
        <taxon>Bacillati</taxon>
        <taxon>Actinomycetota</taxon>
        <taxon>Actinomycetes</taxon>
        <taxon>Bifidobacteriales</taxon>
        <taxon>Bifidobacteriaceae</taxon>
        <taxon>Bifidobacterium</taxon>
    </lineage>
</organism>
<dbReference type="Gene3D" id="3.30.2310.20">
    <property type="entry name" value="RelE-like"/>
    <property type="match status" value="1"/>
</dbReference>
<proteinExistence type="predicted"/>
<gene>
    <name evidence="2" type="ORF">BSTER_1567</name>
</gene>
<dbReference type="InterPro" id="IPR004386">
    <property type="entry name" value="Toxin_YafQ-like"/>
</dbReference>
<dbReference type="SUPFAM" id="SSF143011">
    <property type="entry name" value="RelE-like"/>
    <property type="match status" value="1"/>
</dbReference>
<dbReference type="EMBL" id="JGZQ01000013">
    <property type="protein sequence ID" value="KFI94958.1"/>
    <property type="molecule type" value="Genomic_DNA"/>
</dbReference>
<dbReference type="Proteomes" id="UP000029091">
    <property type="component" value="Unassembled WGS sequence"/>
</dbReference>
<name>A0A087DHF8_BIFAD</name>
<evidence type="ECO:0000256" key="1">
    <source>
        <dbReference type="ARBA" id="ARBA00022649"/>
    </source>
</evidence>
<dbReference type="Pfam" id="PF15738">
    <property type="entry name" value="YafQ_toxin"/>
    <property type="match status" value="1"/>
</dbReference>
<reference evidence="2 3" key="1">
    <citation type="submission" date="2014-03" db="EMBL/GenBank/DDBJ databases">
        <title>Genomics of Bifidobacteria.</title>
        <authorList>
            <person name="Ventura M."/>
            <person name="Milani C."/>
            <person name="Lugli G.A."/>
        </authorList>
    </citation>
    <scope>NUCLEOTIDE SEQUENCE [LARGE SCALE GENOMIC DNA]</scope>
    <source>
        <strain evidence="3">JCM 15918</strain>
    </source>
</reference>